<keyword evidence="1" id="KW-1133">Transmembrane helix</keyword>
<feature type="transmembrane region" description="Helical" evidence="1">
    <location>
        <begin position="185"/>
        <end position="206"/>
    </location>
</feature>
<dbReference type="Pfam" id="PF12730">
    <property type="entry name" value="ABC2_membrane_4"/>
    <property type="match status" value="1"/>
</dbReference>
<comment type="caution">
    <text evidence="2">The sequence shown here is derived from an EMBL/GenBank/DDBJ whole genome shotgun (WGS) entry which is preliminary data.</text>
</comment>
<evidence type="ECO:0000313" key="2">
    <source>
        <dbReference type="EMBL" id="OLO53014.1"/>
    </source>
</evidence>
<dbReference type="EMBL" id="MSKM01000025">
    <property type="protein sequence ID" value="OLO53014.1"/>
    <property type="molecule type" value="Genomic_DNA"/>
</dbReference>
<keyword evidence="1" id="KW-0812">Transmembrane</keyword>
<feature type="transmembrane region" description="Helical" evidence="1">
    <location>
        <begin position="66"/>
        <end position="85"/>
    </location>
</feature>
<name>A0A1Q8VXH8_9ACTO</name>
<dbReference type="AlphaFoldDB" id="A0A1Q8VXH8"/>
<feature type="transmembrane region" description="Helical" evidence="1">
    <location>
        <begin position="218"/>
        <end position="238"/>
    </location>
</feature>
<keyword evidence="1" id="KW-0472">Membrane</keyword>
<sequence>MSTPVSTAGPAATMVAQPALPTQHLTQHPTQSPTMSAQPRTLPLSPLRRAWTTLTLELGKLRRKRYWLIAASATAVCLAWSSMLITQRASGPVGARHATLALDEFIQIIAFLMPLITAILASRIVTVDTEERMGQLMTALGQSPLTRYRGKLVVVILTVLCIEMTLFALVTVLAGPIGLTVTGSYWSTLPPALAVAACSTLAISAVQLTLSTCFDKQSVSLGAAAIGGLIAESLPYAYLGKFSWLLPWGIVPAATPIDTVASRTSMRENGDMTLVSHPWTLAALAALVAVGWTVAAHLVIVHQENHR</sequence>
<evidence type="ECO:0000256" key="1">
    <source>
        <dbReference type="SAM" id="Phobius"/>
    </source>
</evidence>
<organism evidence="2 3">
    <name type="scientific">Actinomyces oris</name>
    <dbReference type="NCBI Taxonomy" id="544580"/>
    <lineage>
        <taxon>Bacteria</taxon>
        <taxon>Bacillati</taxon>
        <taxon>Actinomycetota</taxon>
        <taxon>Actinomycetes</taxon>
        <taxon>Actinomycetales</taxon>
        <taxon>Actinomycetaceae</taxon>
        <taxon>Actinomyces</taxon>
    </lineage>
</organism>
<feature type="transmembrane region" description="Helical" evidence="1">
    <location>
        <begin position="105"/>
        <end position="125"/>
    </location>
</feature>
<gene>
    <name evidence="2" type="ORF">BKH27_07560</name>
</gene>
<accession>A0A1Q8VXH8</accession>
<feature type="transmembrane region" description="Helical" evidence="1">
    <location>
        <begin position="279"/>
        <end position="301"/>
    </location>
</feature>
<feature type="transmembrane region" description="Helical" evidence="1">
    <location>
        <begin position="152"/>
        <end position="179"/>
    </location>
</feature>
<proteinExistence type="predicted"/>
<reference evidence="2 3" key="1">
    <citation type="submission" date="2016-12" db="EMBL/GenBank/DDBJ databases">
        <title>Genomic comparison of strains in the 'Actinomyces naeslundii' group.</title>
        <authorList>
            <person name="Mughal S.R."/>
            <person name="Do T."/>
            <person name="Gilbert S.C."/>
            <person name="Witherden E.A."/>
            <person name="Didelot X."/>
            <person name="Beighton D."/>
        </authorList>
    </citation>
    <scope>NUCLEOTIDE SEQUENCE [LARGE SCALE GENOMIC DNA]</scope>
    <source>
        <strain evidence="2 3">MMRCO6-1</strain>
    </source>
</reference>
<evidence type="ECO:0000313" key="3">
    <source>
        <dbReference type="Proteomes" id="UP000185772"/>
    </source>
</evidence>
<dbReference type="Proteomes" id="UP000185772">
    <property type="component" value="Unassembled WGS sequence"/>
</dbReference>
<protein>
    <submittedName>
        <fullName evidence="2">Uncharacterized protein</fullName>
    </submittedName>
</protein>